<reference evidence="2" key="1">
    <citation type="journal article" date="2014" name="Int. J. Syst. Evol. Microbiol.">
        <title>Complete genome sequence of Corynebacterium casei LMG S-19264T (=DSM 44701T), isolated from a smear-ripened cheese.</title>
        <authorList>
            <consortium name="US DOE Joint Genome Institute (JGI-PGF)"/>
            <person name="Walter F."/>
            <person name="Albersmeier A."/>
            <person name="Kalinowski J."/>
            <person name="Ruckert C."/>
        </authorList>
    </citation>
    <scope>NUCLEOTIDE SEQUENCE</scope>
    <source>
        <strain evidence="2">JCM 17251</strain>
    </source>
</reference>
<sequence length="179" mass="20614">MKEKAKRFAEKAHEGQYRKVGNVPYVTHPIRVATFLEKNGASDELICAAYLHDVVEDTPIEIEEIEKEFGKAVADLVRSHTEDKSKSWKERKQHTLDILKKASSEEKQLIVADRFDNLLSLEKDIKEQGQAIWDIFNAGYEDQKWYNEGIAANMDQGLAQEDRPAFFDDFTAAVKRIFH</sequence>
<protein>
    <submittedName>
        <fullName evidence="2">Phosphohydrolase</fullName>
    </submittedName>
</protein>
<dbReference type="SUPFAM" id="SSF109604">
    <property type="entry name" value="HD-domain/PDEase-like"/>
    <property type="match status" value="1"/>
</dbReference>
<dbReference type="CDD" id="cd00077">
    <property type="entry name" value="HDc"/>
    <property type="match status" value="1"/>
</dbReference>
<dbReference type="RefSeq" id="WP_156856054.1">
    <property type="nucleotide sequence ID" value="NZ_BMOS01000013.1"/>
</dbReference>
<dbReference type="Proteomes" id="UP000624041">
    <property type="component" value="Unassembled WGS sequence"/>
</dbReference>
<proteinExistence type="predicted"/>
<keyword evidence="3" id="KW-1185">Reference proteome</keyword>
<dbReference type="EMBL" id="BMOS01000013">
    <property type="protein sequence ID" value="GGN58978.1"/>
    <property type="molecule type" value="Genomic_DNA"/>
</dbReference>
<evidence type="ECO:0000313" key="2">
    <source>
        <dbReference type="EMBL" id="GGN58978.1"/>
    </source>
</evidence>
<feature type="domain" description="HD/PDEase" evidence="1">
    <location>
        <begin position="21"/>
        <end position="127"/>
    </location>
</feature>
<dbReference type="InterPro" id="IPR052194">
    <property type="entry name" value="MESH1"/>
</dbReference>
<dbReference type="GO" id="GO:0008893">
    <property type="term" value="F:guanosine-3',5'-bis(diphosphate) 3'-diphosphatase activity"/>
    <property type="evidence" value="ECO:0007669"/>
    <property type="project" value="TreeGrafter"/>
</dbReference>
<reference evidence="2" key="2">
    <citation type="submission" date="2020-09" db="EMBL/GenBank/DDBJ databases">
        <authorList>
            <person name="Sun Q."/>
            <person name="Ohkuma M."/>
        </authorList>
    </citation>
    <scope>NUCLEOTIDE SEQUENCE</scope>
    <source>
        <strain evidence="2">JCM 17251</strain>
    </source>
</reference>
<dbReference type="PANTHER" id="PTHR46246:SF1">
    <property type="entry name" value="GUANOSINE-3',5'-BIS(DIPHOSPHATE) 3'-PYROPHOSPHOHYDROLASE MESH1"/>
    <property type="match status" value="1"/>
</dbReference>
<dbReference type="Pfam" id="PF13328">
    <property type="entry name" value="HD_4"/>
    <property type="match status" value="1"/>
</dbReference>
<name>A0A917XYK7_9BACI</name>
<dbReference type="PANTHER" id="PTHR46246">
    <property type="entry name" value="GUANOSINE-3',5'-BIS(DIPHOSPHATE) 3'-PYROPHOSPHOHYDROLASE MESH1"/>
    <property type="match status" value="1"/>
</dbReference>
<dbReference type="AlphaFoldDB" id="A0A917XYK7"/>
<organism evidence="2 3">
    <name type="scientific">Oceanobacillus indicireducens</name>
    <dbReference type="NCBI Taxonomy" id="1004261"/>
    <lineage>
        <taxon>Bacteria</taxon>
        <taxon>Bacillati</taxon>
        <taxon>Bacillota</taxon>
        <taxon>Bacilli</taxon>
        <taxon>Bacillales</taxon>
        <taxon>Bacillaceae</taxon>
        <taxon>Oceanobacillus</taxon>
    </lineage>
</organism>
<evidence type="ECO:0000259" key="1">
    <source>
        <dbReference type="SMART" id="SM00471"/>
    </source>
</evidence>
<dbReference type="InterPro" id="IPR003607">
    <property type="entry name" value="HD/PDEase_dom"/>
</dbReference>
<evidence type="ECO:0000313" key="3">
    <source>
        <dbReference type="Proteomes" id="UP000624041"/>
    </source>
</evidence>
<gene>
    <name evidence="2" type="ORF">GCM10007971_21630</name>
</gene>
<accession>A0A917XYK7</accession>
<comment type="caution">
    <text evidence="2">The sequence shown here is derived from an EMBL/GenBank/DDBJ whole genome shotgun (WGS) entry which is preliminary data.</text>
</comment>
<dbReference type="SMART" id="SM00471">
    <property type="entry name" value="HDc"/>
    <property type="match status" value="1"/>
</dbReference>
<dbReference type="Gene3D" id="1.10.3210.10">
    <property type="entry name" value="Hypothetical protein af1432"/>
    <property type="match status" value="1"/>
</dbReference>